<accession>A0AC35GUN1</accession>
<evidence type="ECO:0000313" key="2">
    <source>
        <dbReference type="WBParaSite" id="PS1159_v2.g8672.t2"/>
    </source>
</evidence>
<protein>
    <submittedName>
        <fullName evidence="2">Uncharacterized protein</fullName>
    </submittedName>
</protein>
<dbReference type="Proteomes" id="UP000887580">
    <property type="component" value="Unplaced"/>
</dbReference>
<organism evidence="1 2">
    <name type="scientific">Panagrolaimus sp. PS1159</name>
    <dbReference type="NCBI Taxonomy" id="55785"/>
    <lineage>
        <taxon>Eukaryota</taxon>
        <taxon>Metazoa</taxon>
        <taxon>Ecdysozoa</taxon>
        <taxon>Nematoda</taxon>
        <taxon>Chromadorea</taxon>
        <taxon>Rhabditida</taxon>
        <taxon>Tylenchina</taxon>
        <taxon>Panagrolaimomorpha</taxon>
        <taxon>Panagrolaimoidea</taxon>
        <taxon>Panagrolaimidae</taxon>
        <taxon>Panagrolaimus</taxon>
    </lineage>
</organism>
<dbReference type="WBParaSite" id="PS1159_v2.g8672.t2">
    <property type="protein sequence ID" value="PS1159_v2.g8672.t2"/>
    <property type="gene ID" value="PS1159_v2.g8672"/>
</dbReference>
<reference evidence="2" key="1">
    <citation type="submission" date="2022-11" db="UniProtKB">
        <authorList>
            <consortium name="WormBaseParasite"/>
        </authorList>
    </citation>
    <scope>IDENTIFICATION</scope>
</reference>
<name>A0AC35GUN1_9BILA</name>
<evidence type="ECO:0000313" key="1">
    <source>
        <dbReference type="Proteomes" id="UP000887580"/>
    </source>
</evidence>
<proteinExistence type="predicted"/>
<sequence>MNLTSGTAGFSQEQLLHIWGTKAMKRYNYDPKNSGTLSVSPKPVSGVGTKPKVATPQVVAKIEQYKRDSPTIFAWEIREKLIKEGICEQAPSVSSINRILRTRAAERTAEELSLIINQAAAASSPRHPPLRFPSFMPPVSNALFFGGPPPHSNAPQQPQPPRGNPFHYGQLLGMPPQFLGAQALLAAIGADRPPGIFMGQHSISSIQNQDDMLNNSRRSSRSTFSQDQLDILENAFLKNNYPNQEERQELVQRTQLPEARIQVWFSNRRAKLRRCQHEELMYSPTETFQKSDESRKRPASADAAAEASEAKKSKKDDGIKFRPYV</sequence>